<reference evidence="4" key="1">
    <citation type="submission" date="2018-09" db="EMBL/GenBank/DDBJ databases">
        <title>Paracoccus onubensis nov. sp. a moderate halophilic bacterium isolated from Gruta de las Maravillas (Aracena, Spain).</title>
        <authorList>
            <person name="Jurado V."/>
            <person name="Gutierrez-Patricio S."/>
            <person name="Gonzalez-Pimentel J.L."/>
            <person name="Miller A.Z."/>
            <person name="Laiz L."/>
            <person name="Saiz-Jimenez C."/>
        </authorList>
    </citation>
    <scope>NUCLEOTIDE SEQUENCE [LARGE SCALE GENOMIC DNA]</scope>
    <source>
        <strain evidence="4">DSM 26381</strain>
    </source>
</reference>
<name>A0A419AAV4_9RHOB</name>
<gene>
    <name evidence="3" type="ORF">D3P05_03635</name>
</gene>
<dbReference type="PROSITE" id="PS51819">
    <property type="entry name" value="VOC"/>
    <property type="match status" value="1"/>
</dbReference>
<evidence type="ECO:0000313" key="3">
    <source>
        <dbReference type="EMBL" id="RJL20253.1"/>
    </source>
</evidence>
<dbReference type="GO" id="GO:0046872">
    <property type="term" value="F:metal ion binding"/>
    <property type="evidence" value="ECO:0007669"/>
    <property type="project" value="UniProtKB-KW"/>
</dbReference>
<dbReference type="OrthoDB" id="9792173at2"/>
<organism evidence="3 4">
    <name type="scientific">Paracoccus siganidrum</name>
    <dbReference type="NCBI Taxonomy" id="1276757"/>
    <lineage>
        <taxon>Bacteria</taxon>
        <taxon>Pseudomonadati</taxon>
        <taxon>Pseudomonadota</taxon>
        <taxon>Alphaproteobacteria</taxon>
        <taxon>Rhodobacterales</taxon>
        <taxon>Paracoccaceae</taxon>
        <taxon>Paracoccus</taxon>
    </lineage>
</organism>
<protein>
    <recommendedName>
        <fullName evidence="2">VOC domain-containing protein</fullName>
    </recommendedName>
</protein>
<dbReference type="Pfam" id="PF13669">
    <property type="entry name" value="Glyoxalase_4"/>
    <property type="match status" value="1"/>
</dbReference>
<accession>A0A419AAV4</accession>
<dbReference type="Gene3D" id="3.10.180.10">
    <property type="entry name" value="2,3-Dihydroxybiphenyl 1,2-Dioxygenase, domain 1"/>
    <property type="match status" value="1"/>
</dbReference>
<comment type="caution">
    <text evidence="3">The sequence shown here is derived from an EMBL/GenBank/DDBJ whole genome shotgun (WGS) entry which is preliminary data.</text>
</comment>
<dbReference type="PANTHER" id="PTHR43048">
    <property type="entry name" value="METHYLMALONYL-COA EPIMERASE"/>
    <property type="match status" value="1"/>
</dbReference>
<dbReference type="PANTHER" id="PTHR43048:SF3">
    <property type="entry name" value="METHYLMALONYL-COA EPIMERASE, MITOCHONDRIAL"/>
    <property type="match status" value="1"/>
</dbReference>
<keyword evidence="1" id="KW-0479">Metal-binding</keyword>
<dbReference type="InterPro" id="IPR029068">
    <property type="entry name" value="Glyas_Bleomycin-R_OHBP_Dase"/>
</dbReference>
<dbReference type="InterPro" id="IPR037523">
    <property type="entry name" value="VOC_core"/>
</dbReference>
<feature type="domain" description="VOC" evidence="2">
    <location>
        <begin position="6"/>
        <end position="148"/>
    </location>
</feature>
<dbReference type="EMBL" id="QZEW01000011">
    <property type="protein sequence ID" value="RJL20253.1"/>
    <property type="molecule type" value="Genomic_DNA"/>
</dbReference>
<dbReference type="GO" id="GO:0046491">
    <property type="term" value="P:L-methylmalonyl-CoA metabolic process"/>
    <property type="evidence" value="ECO:0007669"/>
    <property type="project" value="TreeGrafter"/>
</dbReference>
<dbReference type="SUPFAM" id="SSF54593">
    <property type="entry name" value="Glyoxalase/Bleomycin resistance protein/Dihydroxybiphenyl dioxygenase"/>
    <property type="match status" value="1"/>
</dbReference>
<dbReference type="AlphaFoldDB" id="A0A419AAV4"/>
<proteinExistence type="predicted"/>
<dbReference type="InterPro" id="IPR051785">
    <property type="entry name" value="MMCE/EMCE_epimerase"/>
</dbReference>
<keyword evidence="4" id="KW-1185">Reference proteome</keyword>
<evidence type="ECO:0000256" key="1">
    <source>
        <dbReference type="ARBA" id="ARBA00022723"/>
    </source>
</evidence>
<evidence type="ECO:0000259" key="2">
    <source>
        <dbReference type="PROSITE" id="PS51819"/>
    </source>
</evidence>
<sequence>MSRHFGTLFQHGYVVADADVAAHDWAERMGVGPFFVYPVPIPFQVLKIWDKPVSVQVHKRVLMGYTGPVQIELIEPTDAASPYRDFLESRGGGLQHFGFLCDDFEAQVAAAEARGMVRAIEGHQALSRMCYLCDPADPDAPMIELVDLKPERRQMFDRMRLPSVGWEGRDVIREL</sequence>
<evidence type="ECO:0000313" key="4">
    <source>
        <dbReference type="Proteomes" id="UP000283587"/>
    </source>
</evidence>
<dbReference type="RefSeq" id="WP_119896827.1">
    <property type="nucleotide sequence ID" value="NZ_QNRC01000022.1"/>
</dbReference>
<dbReference type="GO" id="GO:0004493">
    <property type="term" value="F:methylmalonyl-CoA epimerase activity"/>
    <property type="evidence" value="ECO:0007669"/>
    <property type="project" value="TreeGrafter"/>
</dbReference>
<dbReference type="Proteomes" id="UP000283587">
    <property type="component" value="Unassembled WGS sequence"/>
</dbReference>